<dbReference type="HAMAP" id="MF_00347">
    <property type="entry name" value="Polyphosphate_kinase"/>
    <property type="match status" value="1"/>
</dbReference>
<sequence length="696" mass="78503">MDSKPTETSLPLNAPELYINRDLSLLAFNKRVLAQARNEAVPLLERLNYLCISCSNLDEFFEVRVASIIEMASIDPNTISADGTTPSEQLAKIAIYAHELVDKQYQVLNDILIPTLAEHNIRFIRRKDWTKAQHQWLTTYFNEELLPILTPVGLDSAHPFPRILNKSLNFIISLTGKDAFGRNSGRAILQAPRGLPRVVQLPAEATSSGPHDFVFLSSIIHEFINDLFSGMNVTGCYQFRVTRNSDFFVDDDAIDDLLLAVQGELAMRNYGDEVRLEIDANCPDDTVNFLLERFHLTRDRLFLVNGPVNLNRIQEVNDCLDRPDLKFPPFKPSIPSCFGKDKDMFAAIRKNDVLLHHPFESFAPVVEFLRQASADPDVLVIKQTLYRTGADSPIVAALIKAARAGKVVTVVIELRARFDEKANIDLAAKLQEAAVHVVYGVVGYKTHAKMCLVLRREDKQLRNYVHLGTGNYHPRTAQIYTDYGLFSCDKELGEDVRRVFAQLTSLGKVTKLNKLLQSPFTLHKGLVEKIDRESQHAKNGKPAKIIIQVNAVVEEQLIKALYRASQAGVEIKLIVRGICCLRPGIPGVSDNIEVRAVIGRFLEHARLYVFANDGHQEVYASSADLMSRNMFKRVEVCFPIESKKLAARILHDLNLYLQDNSQVWFLQPDGTYRQHQLHDNETSVQAQALLLNELQA</sequence>
<comment type="PTM">
    <text evidence="6 7">An intermediate of this reaction is the autophosphorylated ppk in which a phosphate is covalently linked to a histidine residue through a N-P bond.</text>
</comment>
<dbReference type="Pfam" id="PF17941">
    <property type="entry name" value="PP_kinase_C_1"/>
    <property type="match status" value="1"/>
</dbReference>
<dbReference type="Proteomes" id="UP000197019">
    <property type="component" value="Chromosome"/>
</dbReference>
<evidence type="ECO:0000259" key="10">
    <source>
        <dbReference type="Pfam" id="PF13090"/>
    </source>
</evidence>
<keyword evidence="6" id="KW-0479">Metal-binding</keyword>
<comment type="similarity">
    <text evidence="6 7">Belongs to the polyphosphate kinase 1 (PPK1) family.</text>
</comment>
<dbReference type="AlphaFoldDB" id="A0A1Z4BZH5"/>
<accession>A0A1Z4BZH5</accession>
<proteinExistence type="inferred from homology"/>
<dbReference type="Gene3D" id="1.20.58.310">
    <property type="entry name" value="Polyphosphate kinase N-terminal domain"/>
    <property type="match status" value="1"/>
</dbReference>
<name>A0A1Z4BZH5_9GAMM</name>
<dbReference type="InterPro" id="IPR025200">
    <property type="entry name" value="PPK_C_dom2"/>
</dbReference>
<dbReference type="InterPro" id="IPR025198">
    <property type="entry name" value="PPK_N_dom"/>
</dbReference>
<feature type="domain" description="Polyphosphate kinase N-terminal" evidence="9">
    <location>
        <begin position="18"/>
        <end position="123"/>
    </location>
</feature>
<keyword evidence="5 6" id="KW-0067">ATP-binding</keyword>
<dbReference type="Pfam" id="PF02503">
    <property type="entry name" value="PP_kinase"/>
    <property type="match status" value="1"/>
</dbReference>
<organism evidence="12 13">
    <name type="scientific">Methylovulum psychrotolerans</name>
    <dbReference type="NCBI Taxonomy" id="1704499"/>
    <lineage>
        <taxon>Bacteria</taxon>
        <taxon>Pseudomonadati</taxon>
        <taxon>Pseudomonadota</taxon>
        <taxon>Gammaproteobacteria</taxon>
        <taxon>Methylococcales</taxon>
        <taxon>Methylococcaceae</taxon>
        <taxon>Methylovulum</taxon>
    </lineage>
</organism>
<keyword evidence="4 6" id="KW-0418">Kinase</keyword>
<dbReference type="PIRSF" id="PIRSF015589">
    <property type="entry name" value="PP_kinase"/>
    <property type="match status" value="1"/>
</dbReference>
<evidence type="ECO:0000256" key="5">
    <source>
        <dbReference type="ARBA" id="ARBA00022840"/>
    </source>
</evidence>
<dbReference type="InterPro" id="IPR024953">
    <property type="entry name" value="PP_kinase_middle"/>
</dbReference>
<dbReference type="InterPro" id="IPR003414">
    <property type="entry name" value="PP_kinase"/>
</dbReference>
<feature type="binding site" evidence="6">
    <location>
        <position position="604"/>
    </location>
    <ligand>
        <name>ATP</name>
        <dbReference type="ChEBI" id="CHEBI:30616"/>
    </ligand>
</feature>
<feature type="binding site" evidence="6">
    <location>
        <position position="576"/>
    </location>
    <ligand>
        <name>ATP</name>
        <dbReference type="ChEBI" id="CHEBI:30616"/>
    </ligand>
</feature>
<feature type="binding site" evidence="6">
    <location>
        <position position="480"/>
    </location>
    <ligand>
        <name>ATP</name>
        <dbReference type="ChEBI" id="CHEBI:30616"/>
    </ligand>
</feature>
<dbReference type="RefSeq" id="WP_088619558.1">
    <property type="nucleotide sequence ID" value="NZ_CP022129.1"/>
</dbReference>
<dbReference type="GO" id="GO:0009358">
    <property type="term" value="C:polyphosphate kinase complex"/>
    <property type="evidence" value="ECO:0007669"/>
    <property type="project" value="InterPro"/>
</dbReference>
<evidence type="ECO:0000259" key="8">
    <source>
        <dbReference type="Pfam" id="PF02503"/>
    </source>
</evidence>
<feature type="binding site" evidence="6">
    <location>
        <position position="417"/>
    </location>
    <ligand>
        <name>Mg(2+)</name>
        <dbReference type="ChEBI" id="CHEBI:18420"/>
    </ligand>
</feature>
<dbReference type="PANTHER" id="PTHR30218:SF0">
    <property type="entry name" value="POLYPHOSPHATE KINASE"/>
    <property type="match status" value="1"/>
</dbReference>
<dbReference type="Gene3D" id="3.30.870.10">
    <property type="entry name" value="Endonuclease Chain A"/>
    <property type="match status" value="2"/>
</dbReference>
<evidence type="ECO:0000256" key="7">
    <source>
        <dbReference type="RuleBase" id="RU003800"/>
    </source>
</evidence>
<comment type="catalytic activity">
    <reaction evidence="6 7">
        <text>[phosphate](n) + ATP = [phosphate](n+1) + ADP</text>
        <dbReference type="Rhea" id="RHEA:19573"/>
        <dbReference type="Rhea" id="RHEA-COMP:9859"/>
        <dbReference type="Rhea" id="RHEA-COMP:14280"/>
        <dbReference type="ChEBI" id="CHEBI:16838"/>
        <dbReference type="ChEBI" id="CHEBI:30616"/>
        <dbReference type="ChEBI" id="CHEBI:456216"/>
        <dbReference type="EC" id="2.7.4.1"/>
    </reaction>
</comment>
<comment type="cofactor">
    <cofactor evidence="6">
        <name>Mg(2+)</name>
        <dbReference type="ChEBI" id="CHEBI:18420"/>
    </cofactor>
</comment>
<evidence type="ECO:0000259" key="11">
    <source>
        <dbReference type="Pfam" id="PF17941"/>
    </source>
</evidence>
<dbReference type="InterPro" id="IPR041108">
    <property type="entry name" value="PP_kinase_C_1"/>
</dbReference>
<comment type="function">
    <text evidence="6 7">Catalyzes the reversible transfer of the terminal phosphate of ATP to form a long-chain polyphosphate (polyP).</text>
</comment>
<evidence type="ECO:0000256" key="3">
    <source>
        <dbReference type="ARBA" id="ARBA00022741"/>
    </source>
</evidence>
<dbReference type="EC" id="2.7.4.1" evidence="6 7"/>
<dbReference type="Pfam" id="PF13089">
    <property type="entry name" value="PP_kinase_N"/>
    <property type="match status" value="1"/>
</dbReference>
<gene>
    <name evidence="12" type="primary">ppk1</name>
    <name evidence="6" type="synonym">ppk</name>
    <name evidence="12" type="ORF">CEK71_11710</name>
</gene>
<feature type="binding site" evidence="6">
    <location>
        <position position="387"/>
    </location>
    <ligand>
        <name>Mg(2+)</name>
        <dbReference type="ChEBI" id="CHEBI:18420"/>
    </ligand>
</feature>
<evidence type="ECO:0000256" key="2">
    <source>
        <dbReference type="ARBA" id="ARBA00022679"/>
    </source>
</evidence>
<evidence type="ECO:0000256" key="1">
    <source>
        <dbReference type="ARBA" id="ARBA00022553"/>
    </source>
</evidence>
<dbReference type="SUPFAM" id="SSF143724">
    <property type="entry name" value="PHP14-like"/>
    <property type="match status" value="1"/>
</dbReference>
<dbReference type="NCBIfam" id="NF003921">
    <property type="entry name" value="PRK05443.2-2"/>
    <property type="match status" value="1"/>
</dbReference>
<dbReference type="NCBIfam" id="NF003917">
    <property type="entry name" value="PRK05443.1-1"/>
    <property type="match status" value="1"/>
</dbReference>
<dbReference type="SUPFAM" id="SSF140356">
    <property type="entry name" value="PPK N-terminal domain-like"/>
    <property type="match status" value="1"/>
</dbReference>
<dbReference type="NCBIfam" id="NF003918">
    <property type="entry name" value="PRK05443.1-2"/>
    <property type="match status" value="1"/>
</dbReference>
<dbReference type="GO" id="GO:0005524">
    <property type="term" value="F:ATP binding"/>
    <property type="evidence" value="ECO:0007669"/>
    <property type="project" value="UniProtKB-KW"/>
</dbReference>
<keyword evidence="6" id="KW-0460">Magnesium</keyword>
<dbReference type="CDD" id="cd09168">
    <property type="entry name" value="PLDc_PaPPK1_C2_like"/>
    <property type="match status" value="1"/>
</dbReference>
<dbReference type="Pfam" id="PF13090">
    <property type="entry name" value="PP_kinase_C"/>
    <property type="match status" value="1"/>
</dbReference>
<keyword evidence="3 6" id="KW-0547">Nucleotide-binding</keyword>
<dbReference type="GO" id="GO:0006799">
    <property type="term" value="P:polyphosphate biosynthetic process"/>
    <property type="evidence" value="ECO:0007669"/>
    <property type="project" value="UniProtKB-UniRule"/>
</dbReference>
<feature type="active site" description="Phosphohistidine intermediate" evidence="6">
    <location>
        <position position="447"/>
    </location>
</feature>
<dbReference type="KEGG" id="mpsy:CEK71_11710"/>
<feature type="domain" description="Polyphosphate kinase C-terminal" evidence="11">
    <location>
        <begin position="343"/>
        <end position="506"/>
    </location>
</feature>
<dbReference type="GO" id="GO:0046872">
    <property type="term" value="F:metal ion binding"/>
    <property type="evidence" value="ECO:0007669"/>
    <property type="project" value="UniProtKB-KW"/>
</dbReference>
<reference evidence="12 13" key="1">
    <citation type="submission" date="2017-06" db="EMBL/GenBank/DDBJ databases">
        <title>Genome Sequencing of the methanotroph Methylovulum psychrotolerants str. HV10-M2 isolated from a high-altitude environment.</title>
        <authorList>
            <person name="Mateos-Rivera A."/>
        </authorList>
    </citation>
    <scope>NUCLEOTIDE SEQUENCE [LARGE SCALE GENOMIC DNA]</scope>
    <source>
        <strain evidence="12 13">HV10_M2</strain>
    </source>
</reference>
<feature type="domain" description="Polyphosphate kinase C-terminal" evidence="10">
    <location>
        <begin position="515"/>
        <end position="687"/>
    </location>
</feature>
<keyword evidence="1 6" id="KW-0597">Phosphoprotein</keyword>
<feature type="domain" description="Polyphosphate kinase middle" evidence="8">
    <location>
        <begin position="133"/>
        <end position="313"/>
    </location>
</feature>
<dbReference type="PANTHER" id="PTHR30218">
    <property type="entry name" value="POLYPHOSPHATE KINASE"/>
    <property type="match status" value="1"/>
</dbReference>
<dbReference type="GO" id="GO:0008976">
    <property type="term" value="F:polyphosphate kinase activity"/>
    <property type="evidence" value="ECO:0007669"/>
    <property type="project" value="UniProtKB-UniRule"/>
</dbReference>
<evidence type="ECO:0000256" key="6">
    <source>
        <dbReference type="HAMAP-Rule" id="MF_00347"/>
    </source>
</evidence>
<protein>
    <recommendedName>
        <fullName evidence="6 7">Polyphosphate kinase</fullName>
        <ecNumber evidence="6 7">2.7.4.1</ecNumber>
    </recommendedName>
    <alternativeName>
        <fullName evidence="6">ATP-polyphosphate phosphotransferase</fullName>
    </alternativeName>
    <alternativeName>
        <fullName evidence="6">Polyphosphoric acid kinase</fullName>
    </alternativeName>
</protein>
<keyword evidence="13" id="KW-1185">Reference proteome</keyword>
<dbReference type="OrthoDB" id="9761456at2"/>
<feature type="binding site" evidence="6">
    <location>
        <position position="56"/>
    </location>
    <ligand>
        <name>ATP</name>
        <dbReference type="ChEBI" id="CHEBI:30616"/>
    </ligand>
</feature>
<dbReference type="EMBL" id="CP022129">
    <property type="protein sequence ID" value="ASF46686.1"/>
    <property type="molecule type" value="Genomic_DNA"/>
</dbReference>
<keyword evidence="2 6" id="KW-0808">Transferase</keyword>
<evidence type="ECO:0000313" key="13">
    <source>
        <dbReference type="Proteomes" id="UP000197019"/>
    </source>
</evidence>
<evidence type="ECO:0000313" key="12">
    <source>
        <dbReference type="EMBL" id="ASF46686.1"/>
    </source>
</evidence>
<evidence type="ECO:0000256" key="4">
    <source>
        <dbReference type="ARBA" id="ARBA00022777"/>
    </source>
</evidence>
<dbReference type="InterPro" id="IPR036832">
    <property type="entry name" value="PPK_N_dom_sf"/>
</dbReference>
<dbReference type="InterPro" id="IPR036830">
    <property type="entry name" value="PP_kinase_middle_dom_sf"/>
</dbReference>
<dbReference type="SUPFAM" id="SSF56024">
    <property type="entry name" value="Phospholipase D/nuclease"/>
    <property type="match status" value="2"/>
</dbReference>
<evidence type="ECO:0000259" key="9">
    <source>
        <dbReference type="Pfam" id="PF13089"/>
    </source>
</evidence>
<dbReference type="Gene3D" id="3.30.1840.10">
    <property type="entry name" value="Polyphosphate kinase middle domain"/>
    <property type="match status" value="1"/>
</dbReference>
<dbReference type="NCBIfam" id="TIGR03705">
    <property type="entry name" value="poly_P_kin"/>
    <property type="match status" value="1"/>
</dbReference>